<feature type="domain" description="Malonyl-CoA decarboxylase C-terminal" evidence="1">
    <location>
        <begin position="44"/>
        <end position="166"/>
    </location>
</feature>
<dbReference type="PANTHER" id="PTHR28641">
    <property type="match status" value="1"/>
</dbReference>
<dbReference type="InterPro" id="IPR007956">
    <property type="entry name" value="Malonyl_CoA_deC_C"/>
</dbReference>
<reference evidence="3" key="1">
    <citation type="journal article" date="2018" name="Nat. Microbiol.">
        <title>Leveraging single-cell genomics to expand the fungal tree of life.</title>
        <authorList>
            <person name="Ahrendt S.R."/>
            <person name="Quandt C.A."/>
            <person name="Ciobanu D."/>
            <person name="Clum A."/>
            <person name="Salamov A."/>
            <person name="Andreopoulos B."/>
            <person name="Cheng J.F."/>
            <person name="Woyke T."/>
            <person name="Pelin A."/>
            <person name="Henrissat B."/>
            <person name="Reynolds N.K."/>
            <person name="Benny G.L."/>
            <person name="Smith M.E."/>
            <person name="James T.Y."/>
            <person name="Grigoriev I.V."/>
        </authorList>
    </citation>
    <scope>NUCLEOTIDE SEQUENCE [LARGE SCALE GENOMIC DNA]</scope>
    <source>
        <strain evidence="3">ATCC 52028</strain>
    </source>
</reference>
<organism evidence="2 3">
    <name type="scientific">Caulochytrium protostelioides</name>
    <dbReference type="NCBI Taxonomy" id="1555241"/>
    <lineage>
        <taxon>Eukaryota</taxon>
        <taxon>Fungi</taxon>
        <taxon>Fungi incertae sedis</taxon>
        <taxon>Chytridiomycota</taxon>
        <taxon>Chytridiomycota incertae sedis</taxon>
        <taxon>Chytridiomycetes</taxon>
        <taxon>Caulochytriales</taxon>
        <taxon>Caulochytriaceae</taxon>
        <taxon>Caulochytrium</taxon>
    </lineage>
</organism>
<dbReference type="Gene3D" id="3.40.630.150">
    <property type="entry name" value="Malonyl-CoA decarboxylase, catalytic domain"/>
    <property type="match status" value="1"/>
</dbReference>
<dbReference type="PANTHER" id="PTHR28641:SF1">
    <property type="entry name" value="MALONYL-COA DECARBOXYLASE, MITOCHONDRIAL"/>
    <property type="match status" value="1"/>
</dbReference>
<keyword evidence="3" id="KW-1185">Reference proteome</keyword>
<protein>
    <recommendedName>
        <fullName evidence="1">Malonyl-CoA decarboxylase C-terminal domain-containing protein</fullName>
    </recommendedName>
</protein>
<dbReference type="Pfam" id="PF05292">
    <property type="entry name" value="MCD"/>
    <property type="match status" value="2"/>
</dbReference>
<dbReference type="OrthoDB" id="426718at2759"/>
<sequence length="284" mass="31820">MLAYLRALQQSPASAEARRRLQAIEAMSEMLRRQIRIWFSMGSVVVKQITWASPACILESIIQHEAIHEIPTWDHLKQRLGPGRLCFAVFHQSMPYEVLTFVEVALQTGVTTNAQLILDDPSPSGVNHATGVSHDTAMFYSITSTQPGLKGIDLGNYLIKWAVKEMTLLRHADWIADPAIAQRVRPLLMRLAARYLLEAKRPGHPATVYDPVANFHIRNGAMVRQLLWRGDTSQRALSQSFGIMVNYQYTLDAVEANTVAYVRRGAVAVHPRQQDPDLAATVLD</sequence>
<evidence type="ECO:0000259" key="1">
    <source>
        <dbReference type="Pfam" id="PF05292"/>
    </source>
</evidence>
<dbReference type="InterPro" id="IPR038917">
    <property type="entry name" value="Malonyl_CoA_deC"/>
</dbReference>
<dbReference type="InterPro" id="IPR042303">
    <property type="entry name" value="Malonyl_CoA_deC_C_sf"/>
</dbReference>
<dbReference type="AlphaFoldDB" id="A0A4V1IVG2"/>
<evidence type="ECO:0000313" key="2">
    <source>
        <dbReference type="EMBL" id="RKP03949.1"/>
    </source>
</evidence>
<dbReference type="GO" id="GO:0005759">
    <property type="term" value="C:mitochondrial matrix"/>
    <property type="evidence" value="ECO:0007669"/>
    <property type="project" value="TreeGrafter"/>
</dbReference>
<name>A0A4V1IVG2_9FUNG</name>
<dbReference type="EMBL" id="ML014115">
    <property type="protein sequence ID" value="RKP03949.1"/>
    <property type="molecule type" value="Genomic_DNA"/>
</dbReference>
<dbReference type="GO" id="GO:2001294">
    <property type="term" value="P:malonyl-CoA catabolic process"/>
    <property type="evidence" value="ECO:0007669"/>
    <property type="project" value="TreeGrafter"/>
</dbReference>
<dbReference type="GO" id="GO:0050080">
    <property type="term" value="F:malonyl-CoA decarboxylase activity"/>
    <property type="evidence" value="ECO:0007669"/>
    <property type="project" value="InterPro"/>
</dbReference>
<dbReference type="Gene3D" id="3.40.630.180">
    <property type="match status" value="1"/>
</dbReference>
<dbReference type="STRING" id="1555241.A0A4V1IVG2"/>
<feature type="domain" description="Malonyl-CoA decarboxylase C-terminal" evidence="1">
    <location>
        <begin position="168"/>
        <end position="249"/>
    </location>
</feature>
<dbReference type="Proteomes" id="UP000274922">
    <property type="component" value="Unassembled WGS sequence"/>
</dbReference>
<proteinExistence type="predicted"/>
<accession>A0A4V1IVG2</accession>
<dbReference type="GO" id="GO:0006633">
    <property type="term" value="P:fatty acid biosynthetic process"/>
    <property type="evidence" value="ECO:0007669"/>
    <property type="project" value="InterPro"/>
</dbReference>
<evidence type="ECO:0000313" key="3">
    <source>
        <dbReference type="Proteomes" id="UP000274922"/>
    </source>
</evidence>
<dbReference type="GO" id="GO:0006085">
    <property type="term" value="P:acetyl-CoA biosynthetic process"/>
    <property type="evidence" value="ECO:0007669"/>
    <property type="project" value="TreeGrafter"/>
</dbReference>
<gene>
    <name evidence="2" type="ORF">CXG81DRAFT_8806</name>
</gene>
<dbReference type="GO" id="GO:0005782">
    <property type="term" value="C:peroxisomal matrix"/>
    <property type="evidence" value="ECO:0007669"/>
    <property type="project" value="TreeGrafter"/>
</dbReference>